<dbReference type="SMART" id="SM00567">
    <property type="entry name" value="EZ_HEAT"/>
    <property type="match status" value="14"/>
</dbReference>
<dbReference type="Pfam" id="PF13646">
    <property type="entry name" value="HEAT_2"/>
    <property type="match status" value="6"/>
</dbReference>
<comment type="function">
    <text evidence="2">Catalyzes the hydroxylation of the N(6)-(4-aminobutyl)-L-lysine intermediate produced by deoxyhypusine synthase/DHPS on a critical lysine of the eukaryotic translation initiation factor 5A/eIF-5A. This is the second step of the post-translational modification of that lysine into an unusual amino acid residue named hypusine. Hypusination is unique to mature eIF-5A factor and is essential for its function.</text>
</comment>
<dbReference type="PANTHER" id="PTHR12697">
    <property type="entry name" value="PBS LYASE HEAT-LIKE PROTEIN"/>
    <property type="match status" value="1"/>
</dbReference>
<comment type="caution">
    <text evidence="4">The sequence shown here is derived from an EMBL/GenBank/DDBJ whole genome shotgun (WGS) entry which is preliminary data.</text>
</comment>
<dbReference type="InterPro" id="IPR021133">
    <property type="entry name" value="HEAT_type_2"/>
</dbReference>
<gene>
    <name evidence="4" type="ORF">FRUB_03184</name>
</gene>
<evidence type="ECO:0000256" key="2">
    <source>
        <dbReference type="ARBA" id="ARBA00045876"/>
    </source>
</evidence>
<dbReference type="PROSITE" id="PS50077">
    <property type="entry name" value="HEAT_REPEAT"/>
    <property type="match status" value="5"/>
</dbReference>
<reference evidence="5" key="1">
    <citation type="submission" date="2017-06" db="EMBL/GenBank/DDBJ databases">
        <title>Genome analysis of Fimbriiglobus ruber SP5, the first member of the order Planctomycetales with confirmed chitinolytic capability.</title>
        <authorList>
            <person name="Ravin N.V."/>
            <person name="Rakitin A.L."/>
            <person name="Ivanova A.A."/>
            <person name="Beletsky A.V."/>
            <person name="Kulichevskaya I.S."/>
            <person name="Mardanov A.V."/>
            <person name="Dedysh S.N."/>
        </authorList>
    </citation>
    <scope>NUCLEOTIDE SEQUENCE [LARGE SCALE GENOMIC DNA]</scope>
    <source>
        <strain evidence="5">SP5</strain>
    </source>
</reference>
<sequence length="1086" mass="113956">MKTPGVADASQHVASNVLGLFHSSAFILVSLVAIGVLAGLLFRVGVIGFALKLFGTLVRWMIRTGFQIWEYLLSWAEWPLFLGTTLVMLGLGWVTIGLVPPFAILFGSLTLFMGVTACLAYMAIDLERYDVVRGYKALHDPGLGQAVAEKLVRYGDILGVPLLAAAAVSAVGGFALFNMGLYETVGRTWYAVVPHEGVPGYFDFLAYSLINLYQLVDVLDLAGSYNGVQITHLRPTQWPASTLLAAFKIFFTLILLQQLFASVRKGQALAEAIADFWSPHPSVHERARNSLHQHGAGVVQPLLNSLRTLTCLTKEQRDRLPQILADIGPACAPTLTRYLSDPNEGVRAVASAALGHLSVADAVPALVRLASDPSELVRQAVVAALGTIGENATRAARQRSLSIGRRRRNWIRWKRNRPMNETPAAPTADLAVDTLATALTDNSSSVRIEAARALGQIGTPAARTSGALATLLGDADETVRCGAAEALGKVGAEDQIPALAELLKDSSPVIKEAAARALGSLKGASSSAVPELVALLQDREPSVRQAVAEAIGQIGTLSEEATTALVEGLTSRDTAVRAQTAEALGAIGSAAEDAAPALVEALTDGNDRVRAEAASALGKIGEAAADAAVPGLVRALRDKDSWVSALAAEALGEIGEAAEEAVPALVRSLRHINPLVRANAAEALGKLGPAAADALPALVTAAKDADGNVRSRAVCALSEVAPADDPAPCRVALDLLADADSLVRAAAVEALAQHGAADESIAAAVLPLLEDANDQVKFQVIRAAPKLLGPAPEVVDGLIRRLLEDDSAWIREGAAAALGQLGSAAVAAGPSLLRAAQTGETAVRLQAVRAMVMIQPPEAVAAFSTALQDADPEIRKIASAGWIKAGAVPDDVVPALVDALRDPEMQVRANAAHLLGRLDALPAEAVPLLIDCAAHPNDGLRMNAAVALREGRPEAATEVFAHLLDDSNVRIRLIAAGAILTRDPADVRAATVVTGILSDPVARLRAIALEIITSLGQEAWHFLDALKLRVDEEDDPEIRERMRELVARCEEWKAAQNTAPTEEGSTFNPLAVVAQVFSGDKDVATP</sequence>
<feature type="transmembrane region" description="Helical" evidence="3">
    <location>
        <begin position="102"/>
        <end position="124"/>
    </location>
</feature>
<feature type="transmembrane region" description="Helical" evidence="3">
    <location>
        <begin position="240"/>
        <end position="260"/>
    </location>
</feature>
<evidence type="ECO:0000256" key="3">
    <source>
        <dbReference type="SAM" id="Phobius"/>
    </source>
</evidence>
<name>A0A225E4H0_9BACT</name>
<dbReference type="EMBL" id="NIDE01000004">
    <property type="protein sequence ID" value="OWK43585.1"/>
    <property type="molecule type" value="Genomic_DNA"/>
</dbReference>
<dbReference type="SUPFAM" id="SSF48371">
    <property type="entry name" value="ARM repeat"/>
    <property type="match status" value="2"/>
</dbReference>
<dbReference type="PANTHER" id="PTHR12697:SF5">
    <property type="entry name" value="DEOXYHYPUSINE HYDROXYLASE"/>
    <property type="match status" value="1"/>
</dbReference>
<evidence type="ECO:0000313" key="5">
    <source>
        <dbReference type="Proteomes" id="UP000214646"/>
    </source>
</evidence>
<dbReference type="Proteomes" id="UP000214646">
    <property type="component" value="Unassembled WGS sequence"/>
</dbReference>
<keyword evidence="5" id="KW-1185">Reference proteome</keyword>
<dbReference type="InterPro" id="IPR000225">
    <property type="entry name" value="Armadillo"/>
</dbReference>
<dbReference type="InterPro" id="IPR000357">
    <property type="entry name" value="HEAT"/>
</dbReference>
<keyword evidence="1" id="KW-0677">Repeat</keyword>
<keyword evidence="3" id="KW-1133">Transmembrane helix</keyword>
<keyword evidence="3" id="KW-0472">Membrane</keyword>
<feature type="transmembrane region" description="Helical" evidence="3">
    <location>
        <begin position="72"/>
        <end position="96"/>
    </location>
</feature>
<evidence type="ECO:0000256" key="1">
    <source>
        <dbReference type="ARBA" id="ARBA00022737"/>
    </source>
</evidence>
<evidence type="ECO:0000313" key="4">
    <source>
        <dbReference type="EMBL" id="OWK43585.1"/>
    </source>
</evidence>
<dbReference type="InterPro" id="IPR011989">
    <property type="entry name" value="ARM-like"/>
</dbReference>
<dbReference type="Gene3D" id="1.25.10.10">
    <property type="entry name" value="Leucine-rich Repeat Variant"/>
    <property type="match status" value="7"/>
</dbReference>
<protein>
    <submittedName>
        <fullName evidence="4">HEAT repeat protein</fullName>
    </submittedName>
</protein>
<accession>A0A225E4H0</accession>
<dbReference type="RefSeq" id="WP_088254403.1">
    <property type="nucleotide sequence ID" value="NZ_NIDE01000004.1"/>
</dbReference>
<dbReference type="AlphaFoldDB" id="A0A225E4H0"/>
<dbReference type="Pfam" id="PF02985">
    <property type="entry name" value="HEAT"/>
    <property type="match status" value="1"/>
</dbReference>
<dbReference type="SMART" id="SM00185">
    <property type="entry name" value="ARM"/>
    <property type="match status" value="7"/>
</dbReference>
<organism evidence="4 5">
    <name type="scientific">Fimbriiglobus ruber</name>
    <dbReference type="NCBI Taxonomy" id="1908690"/>
    <lineage>
        <taxon>Bacteria</taxon>
        <taxon>Pseudomonadati</taxon>
        <taxon>Planctomycetota</taxon>
        <taxon>Planctomycetia</taxon>
        <taxon>Gemmatales</taxon>
        <taxon>Gemmataceae</taxon>
        <taxon>Fimbriiglobus</taxon>
    </lineage>
</organism>
<dbReference type="GO" id="GO:0016491">
    <property type="term" value="F:oxidoreductase activity"/>
    <property type="evidence" value="ECO:0007669"/>
    <property type="project" value="TreeGrafter"/>
</dbReference>
<feature type="transmembrane region" description="Helical" evidence="3">
    <location>
        <begin position="25"/>
        <end position="51"/>
    </location>
</feature>
<dbReference type="InterPro" id="IPR004155">
    <property type="entry name" value="PBS_lyase_HEAT"/>
</dbReference>
<dbReference type="OrthoDB" id="241136at2"/>
<feature type="transmembrane region" description="Helical" evidence="3">
    <location>
        <begin position="160"/>
        <end position="181"/>
    </location>
</feature>
<proteinExistence type="predicted"/>
<keyword evidence="3" id="KW-0812">Transmembrane</keyword>
<dbReference type="InterPro" id="IPR016024">
    <property type="entry name" value="ARM-type_fold"/>
</dbReference>